<keyword evidence="3" id="KW-1185">Reference proteome</keyword>
<name>A0A369AJT4_9BURK</name>
<evidence type="ECO:0000313" key="3">
    <source>
        <dbReference type="Proteomes" id="UP000252174"/>
    </source>
</evidence>
<dbReference type="InterPro" id="IPR050259">
    <property type="entry name" value="SDR"/>
</dbReference>
<proteinExistence type="inferred from homology"/>
<dbReference type="PANTHER" id="PTHR42879:SF2">
    <property type="entry name" value="3-OXOACYL-[ACYL-CARRIER-PROTEIN] REDUCTASE FABG"/>
    <property type="match status" value="1"/>
</dbReference>
<dbReference type="PANTHER" id="PTHR42879">
    <property type="entry name" value="3-OXOACYL-(ACYL-CARRIER-PROTEIN) REDUCTASE"/>
    <property type="match status" value="1"/>
</dbReference>
<organism evidence="2 3">
    <name type="scientific">Extensimonas vulgaris</name>
    <dbReference type="NCBI Taxonomy" id="1031594"/>
    <lineage>
        <taxon>Bacteria</taxon>
        <taxon>Pseudomonadati</taxon>
        <taxon>Pseudomonadota</taxon>
        <taxon>Betaproteobacteria</taxon>
        <taxon>Burkholderiales</taxon>
        <taxon>Comamonadaceae</taxon>
        <taxon>Extensimonas</taxon>
    </lineage>
</organism>
<dbReference type="RefSeq" id="WP_158636998.1">
    <property type="nucleotide sequence ID" value="NZ_QPJU01000005.1"/>
</dbReference>
<dbReference type="Proteomes" id="UP000252174">
    <property type="component" value="Unassembled WGS sequence"/>
</dbReference>
<dbReference type="Gene3D" id="3.40.50.720">
    <property type="entry name" value="NAD(P)-binding Rossmann-like Domain"/>
    <property type="match status" value="1"/>
</dbReference>
<comment type="similarity">
    <text evidence="1">Belongs to the short-chain dehydrogenases/reductases (SDR) family.</text>
</comment>
<sequence length="270" mass="28209">MHPNPTNARALEGKIALVTGATAFIGRAIAIELARRGAHVVVNGRNAVAGQAVVEEIAAQGGKASFEAADLGQSEAVRAMVGRVAQQHGRIDVLVASGAGASADSPSFRLFKEMSDQDFDSYIRAHWLTRAYVIQACAQVMAGQKHGKIVAIGTDAGRVATVGESFIGGATAGMMQMCRVLARELGRDGIRVNAVAMSYIWDAEPRWGKGSQALEAGAHGKGMLDNLRKRMLFPVYCQDIANAAAFFAGPESDAITGQTLSVNGGLSTPG</sequence>
<accession>A0A369AJT4</accession>
<dbReference type="InterPro" id="IPR036291">
    <property type="entry name" value="NAD(P)-bd_dom_sf"/>
</dbReference>
<gene>
    <name evidence="2" type="ORF">DFR45_10550</name>
</gene>
<dbReference type="Pfam" id="PF13561">
    <property type="entry name" value="adh_short_C2"/>
    <property type="match status" value="1"/>
</dbReference>
<protein>
    <submittedName>
        <fullName evidence="2">3-oxoacyl-[acyl-carrier protein] reductase</fullName>
    </submittedName>
</protein>
<dbReference type="PRINTS" id="PR00081">
    <property type="entry name" value="GDHRDH"/>
</dbReference>
<evidence type="ECO:0000256" key="1">
    <source>
        <dbReference type="ARBA" id="ARBA00006484"/>
    </source>
</evidence>
<evidence type="ECO:0000313" key="2">
    <source>
        <dbReference type="EMBL" id="RCX09421.1"/>
    </source>
</evidence>
<dbReference type="EMBL" id="QPJU01000005">
    <property type="protein sequence ID" value="RCX09421.1"/>
    <property type="molecule type" value="Genomic_DNA"/>
</dbReference>
<dbReference type="InterPro" id="IPR002347">
    <property type="entry name" value="SDR_fam"/>
</dbReference>
<dbReference type="SUPFAM" id="SSF51735">
    <property type="entry name" value="NAD(P)-binding Rossmann-fold domains"/>
    <property type="match status" value="1"/>
</dbReference>
<reference evidence="2 3" key="1">
    <citation type="submission" date="2018-07" db="EMBL/GenBank/DDBJ databases">
        <title>Genomic Encyclopedia of Type Strains, Phase IV (KMG-IV): sequencing the most valuable type-strain genomes for metagenomic binning, comparative biology and taxonomic classification.</title>
        <authorList>
            <person name="Goeker M."/>
        </authorList>
    </citation>
    <scope>NUCLEOTIDE SEQUENCE [LARGE SCALE GENOMIC DNA]</scope>
    <source>
        <strain evidence="2 3">DSM 100911</strain>
    </source>
</reference>
<dbReference type="AlphaFoldDB" id="A0A369AJT4"/>
<comment type="caution">
    <text evidence="2">The sequence shown here is derived from an EMBL/GenBank/DDBJ whole genome shotgun (WGS) entry which is preliminary data.</text>
</comment>